<evidence type="ECO:0000256" key="4">
    <source>
        <dbReference type="ARBA" id="ARBA00022777"/>
    </source>
</evidence>
<dbReference type="InterPro" id="IPR050406">
    <property type="entry name" value="FGGY_Carb_Kinase"/>
</dbReference>
<keyword evidence="6" id="KW-0684">Rhamnose metabolism</keyword>
<evidence type="ECO:0000313" key="10">
    <source>
        <dbReference type="Proteomes" id="UP000658278"/>
    </source>
</evidence>
<keyword evidence="3" id="KW-0547">Nucleotide-binding</keyword>
<dbReference type="InterPro" id="IPR013449">
    <property type="entry name" value="Rhamnulokinase"/>
</dbReference>
<gene>
    <name evidence="9" type="ORF">JIN81_02260</name>
</gene>
<dbReference type="Pfam" id="PF02782">
    <property type="entry name" value="FGGY_C"/>
    <property type="match status" value="1"/>
</dbReference>
<comment type="caution">
    <text evidence="9">The sequence shown here is derived from an EMBL/GenBank/DDBJ whole genome shotgun (WGS) entry which is preliminary data.</text>
</comment>
<dbReference type="GO" id="GO:0008993">
    <property type="term" value="F:rhamnulokinase activity"/>
    <property type="evidence" value="ECO:0007669"/>
    <property type="project" value="InterPro"/>
</dbReference>
<evidence type="ECO:0000256" key="5">
    <source>
        <dbReference type="ARBA" id="ARBA00022840"/>
    </source>
</evidence>
<evidence type="ECO:0000259" key="8">
    <source>
        <dbReference type="Pfam" id="PF02782"/>
    </source>
</evidence>
<dbReference type="InterPro" id="IPR018485">
    <property type="entry name" value="FGGY_C"/>
</dbReference>
<reference evidence="9" key="1">
    <citation type="submission" date="2021-01" db="EMBL/GenBank/DDBJ databases">
        <title>Modified the classification status of verrucomicrobia.</title>
        <authorList>
            <person name="Feng X."/>
        </authorList>
    </citation>
    <scope>NUCLEOTIDE SEQUENCE</scope>
    <source>
        <strain evidence="9">KCTC 22201</strain>
    </source>
</reference>
<dbReference type="PANTHER" id="PTHR43095">
    <property type="entry name" value="SUGAR KINASE"/>
    <property type="match status" value="1"/>
</dbReference>
<proteinExistence type="inferred from homology"/>
<comment type="similarity">
    <text evidence="1">Belongs to the FGGY kinase family.</text>
</comment>
<protein>
    <submittedName>
        <fullName evidence="9">Rhamnulokinase</fullName>
    </submittedName>
</protein>
<evidence type="ECO:0000256" key="3">
    <source>
        <dbReference type="ARBA" id="ARBA00022741"/>
    </source>
</evidence>
<evidence type="ECO:0000256" key="6">
    <source>
        <dbReference type="ARBA" id="ARBA00023308"/>
    </source>
</evidence>
<keyword evidence="2" id="KW-0808">Transferase</keyword>
<dbReference type="Pfam" id="PF00370">
    <property type="entry name" value="FGGY_N"/>
    <property type="match status" value="1"/>
</dbReference>
<keyword evidence="5" id="KW-0067">ATP-binding</keyword>
<evidence type="ECO:0000256" key="2">
    <source>
        <dbReference type="ARBA" id="ARBA00022679"/>
    </source>
</evidence>
<dbReference type="CDD" id="cd07771">
    <property type="entry name" value="ASKHA_NBD_FGGY_RhaB-like"/>
    <property type="match status" value="1"/>
</dbReference>
<evidence type="ECO:0000313" key="9">
    <source>
        <dbReference type="EMBL" id="MBK1825828.1"/>
    </source>
</evidence>
<organism evidence="9 10">
    <name type="scientific">Haloferula rosea</name>
    <dbReference type="NCBI Taxonomy" id="490093"/>
    <lineage>
        <taxon>Bacteria</taxon>
        <taxon>Pseudomonadati</taxon>
        <taxon>Verrucomicrobiota</taxon>
        <taxon>Verrucomicrobiia</taxon>
        <taxon>Verrucomicrobiales</taxon>
        <taxon>Verrucomicrobiaceae</taxon>
        <taxon>Haloferula</taxon>
    </lineage>
</organism>
<dbReference type="Proteomes" id="UP000658278">
    <property type="component" value="Unassembled WGS sequence"/>
</dbReference>
<evidence type="ECO:0000256" key="1">
    <source>
        <dbReference type="ARBA" id="ARBA00009156"/>
    </source>
</evidence>
<feature type="domain" description="Carbohydrate kinase FGGY N-terminal" evidence="7">
    <location>
        <begin position="4"/>
        <end position="246"/>
    </location>
</feature>
<dbReference type="InterPro" id="IPR018484">
    <property type="entry name" value="FGGY_N"/>
</dbReference>
<dbReference type="SUPFAM" id="SSF53067">
    <property type="entry name" value="Actin-like ATPase domain"/>
    <property type="match status" value="2"/>
</dbReference>
<accession>A0A934VA17</accession>
<evidence type="ECO:0000259" key="7">
    <source>
        <dbReference type="Pfam" id="PF00370"/>
    </source>
</evidence>
<dbReference type="GO" id="GO:0005524">
    <property type="term" value="F:ATP binding"/>
    <property type="evidence" value="ECO:0007669"/>
    <property type="project" value="UniProtKB-KW"/>
</dbReference>
<dbReference type="InterPro" id="IPR043129">
    <property type="entry name" value="ATPase_NBD"/>
</dbReference>
<dbReference type="EMBL" id="JAENII010000002">
    <property type="protein sequence ID" value="MBK1825828.1"/>
    <property type="molecule type" value="Genomic_DNA"/>
</dbReference>
<keyword evidence="10" id="KW-1185">Reference proteome</keyword>
<dbReference type="GO" id="GO:0019301">
    <property type="term" value="P:rhamnose catabolic process"/>
    <property type="evidence" value="ECO:0007669"/>
    <property type="project" value="InterPro"/>
</dbReference>
<dbReference type="PANTHER" id="PTHR43095:SF2">
    <property type="entry name" value="GLUCONOKINASE"/>
    <property type="match status" value="1"/>
</dbReference>
<sequence>MNVFLSIDLGAGSGRVIAGIHRDGKISLEEVHRFDNPGTDLPGGSYWNIIGLFRDIQTGLHLAAEKYGDAIVSMAVDTWGCDFGLLDQHGRLLGMPHQYRDPRHEGIPEKMHCLMSEAEIHRHTGIATNFYNTSVHLLAEKRNESPALAAASTLLFVPDLLSYWLCGRKAVERTVASTSQLLNPSTRDWAWEVIDALGLPRNIFGELVDPGTVLGPLRDEVRKQTGLGEIPVIASASHDTASAVAGIPMTGPNQLWLSSGTWSIMGLETPDPILGDEAFDARCCNELGANQTVRALRNISGLWIIQECKRQWALDGEDLSYAELADLAMEAPAHTAFIDPDDAVFAAPGGMPEKIRDYCARTGQLVPDTKGAILRIATESLALKYSVVFDGFTSLSGKSFDRLHAGGGGIQNQFLAQATASALGIDVTAGPIEATSCGNIIVQMIATKHIPDLAAGRQLIRDSFEFQQYSPQDRSSWVAARERYDAVLKGATS</sequence>
<name>A0A934VA17_9BACT</name>
<dbReference type="Gene3D" id="3.30.420.40">
    <property type="match status" value="2"/>
</dbReference>
<keyword evidence="4" id="KW-0418">Kinase</keyword>
<dbReference type="AlphaFoldDB" id="A0A934VA17"/>
<dbReference type="RefSeq" id="WP_200275893.1">
    <property type="nucleotide sequence ID" value="NZ_JAENII010000002.1"/>
</dbReference>
<feature type="domain" description="Carbohydrate kinase FGGY C-terminal" evidence="8">
    <location>
        <begin position="257"/>
        <end position="446"/>
    </location>
</feature>